<dbReference type="AlphaFoldDB" id="I0FX46"/>
<accession>I0FX46</accession>
<organism evidence="1">
    <name type="scientific">Amphipholis kochii</name>
    <dbReference type="NCBI Taxonomy" id="857497"/>
    <lineage>
        <taxon>Eukaryota</taxon>
        <taxon>Metazoa</taxon>
        <taxon>Echinodermata</taxon>
        <taxon>Eleutherozoa</taxon>
        <taxon>Asterozoa</taxon>
        <taxon>Ophiuroidea</taxon>
        <taxon>Myophiuroidea</taxon>
        <taxon>Metophiurida</taxon>
        <taxon>Ophintegrida</taxon>
        <taxon>Amphilepidida</taxon>
        <taxon>Ophiurina</taxon>
        <taxon>Gnathophiurina</taxon>
        <taxon>Amphiuroidea</taxon>
        <taxon>Amphiuridae</taxon>
        <taxon>Amphipholis</taxon>
    </lineage>
</organism>
<dbReference type="EMBL" id="AB705448">
    <property type="protein sequence ID" value="BAL73083.1"/>
    <property type="molecule type" value="mRNA"/>
</dbReference>
<dbReference type="PANTHER" id="PTHR21719:SF1">
    <property type="entry name" value="FI06402P-RELATED"/>
    <property type="match status" value="1"/>
</dbReference>
<protein>
    <submittedName>
        <fullName evidence="1">Vascular endothelial growth factor</fullName>
    </submittedName>
</protein>
<feature type="non-terminal residue" evidence="1">
    <location>
        <position position="1"/>
    </location>
</feature>
<reference evidence="1" key="1">
    <citation type="submission" date="2012-03" db="EMBL/GenBank/DDBJ databases">
        <title>Heterochronic Activation of VEGF Signaling and the Evolution of the Skeleton in Echinoderm Pluteus Larvae.</title>
        <authorList>
            <person name="Morino Y."/>
            <person name="Koga H."/>
            <person name="Tachibana K."/>
            <person name="Shoguchi E."/>
            <person name="Kiyomoto M."/>
            <person name="Wada H."/>
        </authorList>
    </citation>
    <scope>NUCLEOTIDE SEQUENCE</scope>
</reference>
<sequence>RDDEECLPAEYAREEVSMLFLINQIPIEKTITQHTACECRPKPAFCPPPQVDCPNGKVWSYSECKCTCRYRCPRPFMQDEDSCECDCLMQNRECKNISRGRKNRRLSNDECDCVRRGLCATPPCLNGRFSINRCTCEGLQWSR</sequence>
<evidence type="ECO:0000313" key="1">
    <source>
        <dbReference type="EMBL" id="BAL73083.1"/>
    </source>
</evidence>
<proteinExistence type="evidence at transcript level"/>
<gene>
    <name evidence="1" type="primary">vegf</name>
</gene>
<name>I0FX46_9ECHI</name>
<dbReference type="PANTHER" id="PTHR21719">
    <property type="entry name" value="FI06402P-RELATED"/>
    <property type="match status" value="1"/>
</dbReference>